<keyword evidence="1" id="KW-1133">Transmembrane helix</keyword>
<dbReference type="RefSeq" id="XP_024335204.1">
    <property type="nucleotide sequence ID" value="XM_024486841.1"/>
</dbReference>
<evidence type="ECO:0000313" key="2">
    <source>
        <dbReference type="EMBL" id="OSX58410.1"/>
    </source>
</evidence>
<organism evidence="2 3">
    <name type="scientific">Postia placenta MAD-698-R-SB12</name>
    <dbReference type="NCBI Taxonomy" id="670580"/>
    <lineage>
        <taxon>Eukaryota</taxon>
        <taxon>Fungi</taxon>
        <taxon>Dikarya</taxon>
        <taxon>Basidiomycota</taxon>
        <taxon>Agaricomycotina</taxon>
        <taxon>Agaricomycetes</taxon>
        <taxon>Polyporales</taxon>
        <taxon>Adustoporiaceae</taxon>
        <taxon>Rhodonia</taxon>
    </lineage>
</organism>
<accession>A0A1X6MQ39</accession>
<gene>
    <name evidence="2" type="ORF">POSPLADRAFT_1154339</name>
</gene>
<reference evidence="2 3" key="1">
    <citation type="submission" date="2017-04" db="EMBL/GenBank/DDBJ databases">
        <title>Genome Sequence of the Model Brown-Rot Fungus Postia placenta SB12.</title>
        <authorList>
            <consortium name="DOE Joint Genome Institute"/>
            <person name="Gaskell J."/>
            <person name="Kersten P."/>
            <person name="Larrondo L.F."/>
            <person name="Canessa P."/>
            <person name="Martinez D."/>
            <person name="Hibbett D."/>
            <person name="Schmoll M."/>
            <person name="Kubicek C.P."/>
            <person name="Martinez A.T."/>
            <person name="Yadav J."/>
            <person name="Master E."/>
            <person name="Magnuson J.K."/>
            <person name="James T."/>
            <person name="Yaver D."/>
            <person name="Berka R."/>
            <person name="Labutti K."/>
            <person name="Lipzen A."/>
            <person name="Aerts A."/>
            <person name="Barry K."/>
            <person name="Henrissat B."/>
            <person name="Blanchette R."/>
            <person name="Grigoriev I."/>
            <person name="Cullen D."/>
        </authorList>
    </citation>
    <scope>NUCLEOTIDE SEQUENCE [LARGE SCALE GENOMIC DNA]</scope>
    <source>
        <strain evidence="2 3">MAD-698-R-SB12</strain>
    </source>
</reference>
<evidence type="ECO:0000256" key="1">
    <source>
        <dbReference type="SAM" id="Phobius"/>
    </source>
</evidence>
<keyword evidence="1" id="KW-0472">Membrane</keyword>
<feature type="transmembrane region" description="Helical" evidence="1">
    <location>
        <begin position="71"/>
        <end position="91"/>
    </location>
</feature>
<proteinExistence type="predicted"/>
<name>A0A1X6MQ39_9APHY</name>
<keyword evidence="3" id="KW-1185">Reference proteome</keyword>
<dbReference type="GeneID" id="36331790"/>
<sequence>MVTTVKSLTATSASEQYWAARALTAETLLSARLAHQSEMAQAIETAEEKRAREVYAIQQYHDERHTRLERLIVLLLTCLITFAAVVLYLLARSQNHTHSTRWSMPSHFTIPILSPFASVVEHETSVVNVKLLTICVICFSVLTYAAFRYWLTHARLR</sequence>
<dbReference type="Proteomes" id="UP000194127">
    <property type="component" value="Unassembled WGS sequence"/>
</dbReference>
<dbReference type="OrthoDB" id="3265172at2759"/>
<feature type="transmembrane region" description="Helical" evidence="1">
    <location>
        <begin position="131"/>
        <end position="151"/>
    </location>
</feature>
<protein>
    <submittedName>
        <fullName evidence="2">Uncharacterized protein</fullName>
    </submittedName>
</protein>
<dbReference type="AlphaFoldDB" id="A0A1X6MQ39"/>
<keyword evidence="1" id="KW-0812">Transmembrane</keyword>
<dbReference type="EMBL" id="KZ110605">
    <property type="protein sequence ID" value="OSX58410.1"/>
    <property type="molecule type" value="Genomic_DNA"/>
</dbReference>
<evidence type="ECO:0000313" key="3">
    <source>
        <dbReference type="Proteomes" id="UP000194127"/>
    </source>
</evidence>